<evidence type="ECO:0000256" key="1">
    <source>
        <dbReference type="SAM" id="MobiDB-lite"/>
    </source>
</evidence>
<feature type="compositionally biased region" description="Basic residues" evidence="1">
    <location>
        <begin position="385"/>
        <end position="394"/>
    </location>
</feature>
<name>A0ABR1SYP9_9PEZI</name>
<dbReference type="InterPro" id="IPR056632">
    <property type="entry name" value="DUF7730"/>
</dbReference>
<sequence>MPALVLRVRPKTFPFLRLPREIRDLIYELVLVEPPKYQRRHIATCSAASLSPSIKETPPFATEENAPFSGVLALETCRCANRRHLAILLTIRQVYEEGSWVLWAENVFSFHTVDSFNQWFADISAAKRKIIRHIAIYLAPPSEWQQLYNSRRVGFDVDERLLQNLVQCGDLRKLDLGPAQLPKGFITALSRQLPLLKCLRVAGFMNVADGLTGVWGLVHADVRISGVDISESSTSPIESQWDIGVWIRRILPVTERLTGRFGRDNWGGYCDTHSTAKLRLPGEPHPIEVPLVGLPNSPATCARFRLEREQAEGLRKRREAREEELRRGEAMRLAREADRRQAAESHAAVKLRETERTKQHLKREEERQSLQRNRHIRDHLATRKAERKRVRRTK</sequence>
<feature type="compositionally biased region" description="Basic and acidic residues" evidence="1">
    <location>
        <begin position="350"/>
        <end position="369"/>
    </location>
</feature>
<gene>
    <name evidence="3" type="ORF">PG993_007861</name>
</gene>
<dbReference type="Pfam" id="PF24864">
    <property type="entry name" value="DUF7730"/>
    <property type="match status" value="1"/>
</dbReference>
<feature type="compositionally biased region" description="Basic and acidic residues" evidence="1">
    <location>
        <begin position="312"/>
        <end position="343"/>
    </location>
</feature>
<dbReference type="Proteomes" id="UP001444661">
    <property type="component" value="Unassembled WGS sequence"/>
</dbReference>
<evidence type="ECO:0000313" key="4">
    <source>
        <dbReference type="Proteomes" id="UP001444661"/>
    </source>
</evidence>
<comment type="caution">
    <text evidence="3">The sequence shown here is derived from an EMBL/GenBank/DDBJ whole genome shotgun (WGS) entry which is preliminary data.</text>
</comment>
<dbReference type="EMBL" id="JAQQWK010000006">
    <property type="protein sequence ID" value="KAK8039450.1"/>
    <property type="molecule type" value="Genomic_DNA"/>
</dbReference>
<feature type="domain" description="DUF7730" evidence="2">
    <location>
        <begin position="15"/>
        <end position="144"/>
    </location>
</feature>
<proteinExistence type="predicted"/>
<keyword evidence="4" id="KW-1185">Reference proteome</keyword>
<evidence type="ECO:0000313" key="3">
    <source>
        <dbReference type="EMBL" id="KAK8039450.1"/>
    </source>
</evidence>
<organism evidence="3 4">
    <name type="scientific">Apiospora rasikravindrae</name>
    <dbReference type="NCBI Taxonomy" id="990691"/>
    <lineage>
        <taxon>Eukaryota</taxon>
        <taxon>Fungi</taxon>
        <taxon>Dikarya</taxon>
        <taxon>Ascomycota</taxon>
        <taxon>Pezizomycotina</taxon>
        <taxon>Sordariomycetes</taxon>
        <taxon>Xylariomycetidae</taxon>
        <taxon>Amphisphaeriales</taxon>
        <taxon>Apiosporaceae</taxon>
        <taxon>Apiospora</taxon>
    </lineage>
</organism>
<accession>A0ABR1SYP9</accession>
<protein>
    <recommendedName>
        <fullName evidence="2">DUF7730 domain-containing protein</fullName>
    </recommendedName>
</protein>
<evidence type="ECO:0000259" key="2">
    <source>
        <dbReference type="Pfam" id="PF24864"/>
    </source>
</evidence>
<dbReference type="PANTHER" id="PTHR38790">
    <property type="entry name" value="2EXR DOMAIN-CONTAINING PROTEIN-RELATED"/>
    <property type="match status" value="1"/>
</dbReference>
<feature type="region of interest" description="Disordered" evidence="1">
    <location>
        <begin position="312"/>
        <end position="394"/>
    </location>
</feature>
<reference evidence="3 4" key="1">
    <citation type="submission" date="2023-01" db="EMBL/GenBank/DDBJ databases">
        <title>Analysis of 21 Apiospora genomes using comparative genomics revels a genus with tremendous synthesis potential of carbohydrate active enzymes and secondary metabolites.</title>
        <authorList>
            <person name="Sorensen T."/>
        </authorList>
    </citation>
    <scope>NUCLEOTIDE SEQUENCE [LARGE SCALE GENOMIC DNA]</scope>
    <source>
        <strain evidence="3 4">CBS 33761</strain>
    </source>
</reference>